<evidence type="ECO:0000313" key="3">
    <source>
        <dbReference type="Proteomes" id="UP000234462"/>
    </source>
</evidence>
<proteinExistence type="predicted"/>
<sequence length="172" mass="17776">MADTGSDRKTDPMLSDPDVADDAALSDEPTLAEPSPDEIRDAADEAAEPSSIDDELADRDEDRRLKQVQPGSEGPAGTGIEGAEDGLGETSDDAGPIRDASGYASDHSADLQSAAEQGNRAGDEMTSSDLDNAEATDLAGDDLGVDALADDEAERVDSVDGLRTADGEPDER</sequence>
<feature type="compositionally biased region" description="Acidic residues" evidence="1">
    <location>
        <begin position="82"/>
        <end position="92"/>
    </location>
</feature>
<reference evidence="3" key="1">
    <citation type="submission" date="2017-03" db="EMBL/GenBank/DDBJ databases">
        <authorList>
            <person name="Monnet C."/>
        </authorList>
    </citation>
    <scope>NUCLEOTIDE SEQUENCE [LARGE SCALE GENOMIC DNA]</scope>
    <source>
        <strain evidence="3">SJ5-8</strain>
    </source>
</reference>
<protein>
    <submittedName>
        <fullName evidence="2">Uncharacterized protein</fullName>
    </submittedName>
</protein>
<gene>
    <name evidence="2" type="ORF">BJEO58_01110</name>
</gene>
<dbReference type="Proteomes" id="UP000234462">
    <property type="component" value="Unassembled WGS sequence"/>
</dbReference>
<feature type="compositionally biased region" description="Acidic residues" evidence="1">
    <location>
        <begin position="131"/>
        <end position="154"/>
    </location>
</feature>
<organism evidence="2 3">
    <name type="scientific">Brevibacterium jeotgali</name>
    <dbReference type="NCBI Taxonomy" id="1262550"/>
    <lineage>
        <taxon>Bacteria</taxon>
        <taxon>Bacillati</taxon>
        <taxon>Actinomycetota</taxon>
        <taxon>Actinomycetes</taxon>
        <taxon>Micrococcales</taxon>
        <taxon>Brevibacteriaceae</taxon>
        <taxon>Brevibacterium</taxon>
    </lineage>
</organism>
<feature type="compositionally biased region" description="Acidic residues" evidence="1">
    <location>
        <begin position="44"/>
        <end position="59"/>
    </location>
</feature>
<dbReference type="EMBL" id="FXZM01000004">
    <property type="protein sequence ID" value="SMY11525.1"/>
    <property type="molecule type" value="Genomic_DNA"/>
</dbReference>
<feature type="compositionally biased region" description="Basic and acidic residues" evidence="1">
    <location>
        <begin position="155"/>
        <end position="172"/>
    </location>
</feature>
<keyword evidence="3" id="KW-1185">Reference proteome</keyword>
<dbReference type="RefSeq" id="WP_101588448.1">
    <property type="nucleotide sequence ID" value="NZ_FXZM01000004.1"/>
</dbReference>
<accession>A0A2H1L468</accession>
<feature type="compositionally biased region" description="Basic and acidic residues" evidence="1">
    <location>
        <begin position="1"/>
        <end position="11"/>
    </location>
</feature>
<name>A0A2H1L468_9MICO</name>
<feature type="region of interest" description="Disordered" evidence="1">
    <location>
        <begin position="1"/>
        <end position="172"/>
    </location>
</feature>
<evidence type="ECO:0000256" key="1">
    <source>
        <dbReference type="SAM" id="MobiDB-lite"/>
    </source>
</evidence>
<dbReference type="AlphaFoldDB" id="A0A2H1L468"/>
<evidence type="ECO:0000313" key="2">
    <source>
        <dbReference type="EMBL" id="SMY11525.1"/>
    </source>
</evidence>